<evidence type="ECO:0000313" key="2">
    <source>
        <dbReference type="Proteomes" id="UP000091918"/>
    </source>
</evidence>
<gene>
    <name evidence="1" type="ORF">ACJ72_00880</name>
</gene>
<dbReference type="AlphaFoldDB" id="A0A1B7P6V7"/>
<protein>
    <submittedName>
        <fullName evidence="1">Uncharacterized protein</fullName>
    </submittedName>
</protein>
<comment type="caution">
    <text evidence="1">The sequence shown here is derived from an EMBL/GenBank/DDBJ whole genome shotgun (WGS) entry which is preliminary data.</text>
</comment>
<name>A0A1B7P6V7_9EURO</name>
<evidence type="ECO:0000313" key="1">
    <source>
        <dbReference type="EMBL" id="OAX84741.1"/>
    </source>
</evidence>
<accession>A0A1B7P6V7</accession>
<organism evidence="1 2">
    <name type="scientific">Emergomyces africanus</name>
    <dbReference type="NCBI Taxonomy" id="1955775"/>
    <lineage>
        <taxon>Eukaryota</taxon>
        <taxon>Fungi</taxon>
        <taxon>Dikarya</taxon>
        <taxon>Ascomycota</taxon>
        <taxon>Pezizomycotina</taxon>
        <taxon>Eurotiomycetes</taxon>
        <taxon>Eurotiomycetidae</taxon>
        <taxon>Onygenales</taxon>
        <taxon>Ajellomycetaceae</taxon>
        <taxon>Emergomyces</taxon>
    </lineage>
</organism>
<sequence>MTLRLIYLIYIDAMLIARCKPQNKFIGTKSVEFPIGQSSACSEQQARLLENRVVPPAILIGENATYNRSQRDQGAVFKTQEASFLLASTKKSLPTA</sequence>
<dbReference type="Proteomes" id="UP000091918">
    <property type="component" value="Unassembled WGS sequence"/>
</dbReference>
<keyword evidence="2" id="KW-1185">Reference proteome</keyword>
<proteinExistence type="predicted"/>
<reference evidence="1 2" key="1">
    <citation type="submission" date="2015-07" db="EMBL/GenBank/DDBJ databases">
        <title>Emmonsia species relationships and genome sequence.</title>
        <authorList>
            <person name="Cuomo C.A."/>
            <person name="Schwartz I.S."/>
            <person name="Kenyon C."/>
            <person name="de Hoog G.S."/>
            <person name="Govender N.P."/>
            <person name="Botha A."/>
            <person name="Moreno L."/>
            <person name="de Vries M."/>
            <person name="Munoz J.F."/>
            <person name="Stielow J.B."/>
        </authorList>
    </citation>
    <scope>NUCLEOTIDE SEQUENCE [LARGE SCALE GENOMIC DNA]</scope>
    <source>
        <strain evidence="1 2">CBS 136260</strain>
    </source>
</reference>
<dbReference type="EMBL" id="LGUA01000052">
    <property type="protein sequence ID" value="OAX84741.1"/>
    <property type="molecule type" value="Genomic_DNA"/>
</dbReference>